<gene>
    <name evidence="1" type="ORF">TPAB3V08_LOCUS15202</name>
</gene>
<feature type="non-terminal residue" evidence="1">
    <location>
        <position position="140"/>
    </location>
</feature>
<dbReference type="EMBL" id="CAJPIN010085356">
    <property type="protein sequence ID" value="CAG2068259.1"/>
    <property type="molecule type" value="Genomic_DNA"/>
</dbReference>
<evidence type="ECO:0000313" key="1">
    <source>
        <dbReference type="EMBL" id="CAG2068259.1"/>
    </source>
</evidence>
<keyword evidence="2" id="KW-1185">Reference proteome</keyword>
<accession>A0ABN7PQ00</accession>
<protein>
    <submittedName>
        <fullName evidence="1">Uncharacterized protein</fullName>
    </submittedName>
</protein>
<reference evidence="1" key="1">
    <citation type="submission" date="2021-03" db="EMBL/GenBank/DDBJ databases">
        <authorList>
            <person name="Tran Van P."/>
        </authorList>
    </citation>
    <scope>NUCLEOTIDE SEQUENCE</scope>
</reference>
<comment type="caution">
    <text evidence="1">The sequence shown here is derived from an EMBL/GenBank/DDBJ whole genome shotgun (WGS) entry which is preliminary data.</text>
</comment>
<organism evidence="1 2">
    <name type="scientific">Timema podura</name>
    <name type="common">Walking stick</name>
    <dbReference type="NCBI Taxonomy" id="61482"/>
    <lineage>
        <taxon>Eukaryota</taxon>
        <taxon>Metazoa</taxon>
        <taxon>Ecdysozoa</taxon>
        <taxon>Arthropoda</taxon>
        <taxon>Hexapoda</taxon>
        <taxon>Insecta</taxon>
        <taxon>Pterygota</taxon>
        <taxon>Neoptera</taxon>
        <taxon>Polyneoptera</taxon>
        <taxon>Phasmatodea</taxon>
        <taxon>Timematodea</taxon>
        <taxon>Timematoidea</taxon>
        <taxon>Timematidae</taxon>
        <taxon>Timema</taxon>
    </lineage>
</organism>
<dbReference type="Proteomes" id="UP001153148">
    <property type="component" value="Unassembled WGS sequence"/>
</dbReference>
<evidence type="ECO:0000313" key="2">
    <source>
        <dbReference type="Proteomes" id="UP001153148"/>
    </source>
</evidence>
<name>A0ABN7PQ00_TIMPD</name>
<proteinExistence type="predicted"/>
<sequence>MQPMQTVTIDGQEALFIPAMPATQPQAMQTLITPSGQIIRTPGIFPTSLLQNVGGQTVQMANGNESSVIITNTLAHGSNHSFQVQSRAAWLTANFAVGQNVTVRPANIPQMVQFPMQQTIPVQVPISTSNGQTVYQTFHF</sequence>